<dbReference type="Proteomes" id="UP000037210">
    <property type="component" value="Unassembled WGS sequence"/>
</dbReference>
<sequence length="110" mass="13176">MDMTWLDVSASTHRHLFRSAAMHVCRSVENVKFRVNEFVTKIRMASAIEFEGVKEEIWADLSAIYYKYEDSDQKKAFREVIYDIFEKIGEDKWDAVYKKLNRIERGRLFK</sequence>
<gene>
    <name evidence="1" type="ORF">AC482_06215</name>
</gene>
<accession>A0A0M0BM89</accession>
<organism evidence="1 2">
    <name type="scientific">miscellaneous Crenarchaeota group-15 archaeon DG-45</name>
    <dbReference type="NCBI Taxonomy" id="1685127"/>
    <lineage>
        <taxon>Archaea</taxon>
        <taxon>Candidatus Bathyarchaeota</taxon>
        <taxon>MCG-15</taxon>
    </lineage>
</organism>
<name>A0A0M0BM89_9ARCH</name>
<evidence type="ECO:0000313" key="2">
    <source>
        <dbReference type="Proteomes" id="UP000037210"/>
    </source>
</evidence>
<dbReference type="EMBL" id="LFWZ01000061">
    <property type="protein sequence ID" value="KON29529.1"/>
    <property type="molecule type" value="Genomic_DNA"/>
</dbReference>
<proteinExistence type="predicted"/>
<dbReference type="AlphaFoldDB" id="A0A0M0BM89"/>
<comment type="caution">
    <text evidence="1">The sequence shown here is derived from an EMBL/GenBank/DDBJ whole genome shotgun (WGS) entry which is preliminary data.</text>
</comment>
<reference evidence="1 2" key="1">
    <citation type="submission" date="2015-06" db="EMBL/GenBank/DDBJ databases">
        <title>New insights into the roles of widespread benthic archaea in carbon and nitrogen cycling.</title>
        <authorList>
            <person name="Lazar C.S."/>
            <person name="Baker B.J."/>
            <person name="Seitz K.W."/>
            <person name="Hyde A.S."/>
            <person name="Dick G.J."/>
            <person name="Hinrichs K.-U."/>
            <person name="Teske A.P."/>
        </authorList>
    </citation>
    <scope>NUCLEOTIDE SEQUENCE [LARGE SCALE GENOMIC DNA]</scope>
    <source>
        <strain evidence="1">DG-45</strain>
    </source>
</reference>
<protein>
    <submittedName>
        <fullName evidence="1">Uncharacterized protein</fullName>
    </submittedName>
</protein>
<evidence type="ECO:0000313" key="1">
    <source>
        <dbReference type="EMBL" id="KON29529.1"/>
    </source>
</evidence>